<evidence type="ECO:0000313" key="2">
    <source>
        <dbReference type="EMBL" id="MBL6448133.1"/>
    </source>
</evidence>
<keyword evidence="1" id="KW-0472">Membrane</keyword>
<organism evidence="2 3">
    <name type="scientific">Fulvivirga marina</name>
    <dbReference type="NCBI Taxonomy" id="2494733"/>
    <lineage>
        <taxon>Bacteria</taxon>
        <taxon>Pseudomonadati</taxon>
        <taxon>Bacteroidota</taxon>
        <taxon>Cytophagia</taxon>
        <taxon>Cytophagales</taxon>
        <taxon>Fulvivirgaceae</taxon>
        <taxon>Fulvivirga</taxon>
    </lineage>
</organism>
<accession>A0A937G124</accession>
<dbReference type="AlphaFoldDB" id="A0A937G124"/>
<dbReference type="RefSeq" id="WP_202857665.1">
    <property type="nucleotide sequence ID" value="NZ_JAEUGD010000058.1"/>
</dbReference>
<evidence type="ECO:0008006" key="4">
    <source>
        <dbReference type="Google" id="ProtNLM"/>
    </source>
</evidence>
<gene>
    <name evidence="2" type="ORF">JMN32_17575</name>
</gene>
<protein>
    <recommendedName>
        <fullName evidence="4">Outer membrane protein beta-barrel domain-containing protein</fullName>
    </recommendedName>
</protein>
<name>A0A937G124_9BACT</name>
<dbReference type="Proteomes" id="UP000614216">
    <property type="component" value="Unassembled WGS sequence"/>
</dbReference>
<evidence type="ECO:0000256" key="1">
    <source>
        <dbReference type="SAM" id="Phobius"/>
    </source>
</evidence>
<keyword evidence="1" id="KW-0812">Transmembrane</keyword>
<evidence type="ECO:0000313" key="3">
    <source>
        <dbReference type="Proteomes" id="UP000614216"/>
    </source>
</evidence>
<feature type="transmembrane region" description="Helical" evidence="1">
    <location>
        <begin position="12"/>
        <end position="31"/>
    </location>
</feature>
<proteinExistence type="predicted"/>
<sequence length="356" mass="40316">MTTQNKSIITQLFRGAVIGLMLMLVSVPLTAQEQTDSLIINVGKSKIIFLVRDKQDLETLKGYDLNAILNQLSLKLENDSTGLVKEENGQTTSVSDTTIVVDKTNLSDENITTQAEPDDEKGKDDNNNCEAKHEESRHFFNIDIGTNNYVTDGKFPDENDELYTVRPFGSWYVGITSVNSTYVGGPLYLEWGPSITWYNFKFQNDRIRVIDGPNGTTFVEDTALPDADFKKSKLTVAYANFSLVPMFSFGDSKRIKKDIWFLENKKKWEELQAGFRIGIGGYAGYRIASYSKIVYDDGGKEKDKDKDNFNLNNFRYGLRLQMGYRGTDLFFNYDMNELFSEGKGPKLNAFSFGIIL</sequence>
<keyword evidence="1" id="KW-1133">Transmembrane helix</keyword>
<comment type="caution">
    <text evidence="2">The sequence shown here is derived from an EMBL/GenBank/DDBJ whole genome shotgun (WGS) entry which is preliminary data.</text>
</comment>
<keyword evidence="3" id="KW-1185">Reference proteome</keyword>
<dbReference type="EMBL" id="JAEUGD010000058">
    <property type="protein sequence ID" value="MBL6448133.1"/>
    <property type="molecule type" value="Genomic_DNA"/>
</dbReference>
<reference evidence="2" key="1">
    <citation type="submission" date="2021-01" db="EMBL/GenBank/DDBJ databases">
        <title>Fulvivirga kasyanovii gen. nov., sp nov., a novel member of the phylum Bacteroidetes isolated from seawater in a mussel farm.</title>
        <authorList>
            <person name="Zhao L.-H."/>
            <person name="Wang Z.-J."/>
        </authorList>
    </citation>
    <scope>NUCLEOTIDE SEQUENCE</scope>
    <source>
        <strain evidence="2">29W222</strain>
    </source>
</reference>